<sequence>GTTSYKSEERLFTNMLYKPHERKNNSDILKEFAKSKFSPDNIEDNSTEFKSSFNDVENNCISECIKSISQISQKFLDFVIPSNSKYNKEKNKEFTRSKFSLGDMKINGDNFIKSISSINQTISDFANDMKIDDDKFIKNISQKVSNLVNDMKIERHNFINKSISSIGQEILNLVNKVKIDEIDDDFINKSISSIRNLVKNMKNDANNLISKINQQFSNFSFF</sequence>
<comment type="caution">
    <text evidence="1">The sequence shown here is derived from an EMBL/GenBank/DDBJ whole genome shotgun (WGS) entry which is preliminary data.</text>
</comment>
<gene>
    <name evidence="1" type="ORF">GMARGA_LOCUS24366</name>
</gene>
<name>A0ABN7VYX6_GIGMA</name>
<evidence type="ECO:0000313" key="2">
    <source>
        <dbReference type="Proteomes" id="UP000789901"/>
    </source>
</evidence>
<feature type="non-terminal residue" evidence="1">
    <location>
        <position position="1"/>
    </location>
</feature>
<dbReference type="EMBL" id="CAJVQB010025608">
    <property type="protein sequence ID" value="CAG8806747.1"/>
    <property type="molecule type" value="Genomic_DNA"/>
</dbReference>
<protein>
    <submittedName>
        <fullName evidence="1">23300_t:CDS:1</fullName>
    </submittedName>
</protein>
<keyword evidence="2" id="KW-1185">Reference proteome</keyword>
<organism evidence="1 2">
    <name type="scientific">Gigaspora margarita</name>
    <dbReference type="NCBI Taxonomy" id="4874"/>
    <lineage>
        <taxon>Eukaryota</taxon>
        <taxon>Fungi</taxon>
        <taxon>Fungi incertae sedis</taxon>
        <taxon>Mucoromycota</taxon>
        <taxon>Glomeromycotina</taxon>
        <taxon>Glomeromycetes</taxon>
        <taxon>Diversisporales</taxon>
        <taxon>Gigasporaceae</taxon>
        <taxon>Gigaspora</taxon>
    </lineage>
</organism>
<proteinExistence type="predicted"/>
<accession>A0ABN7VYX6</accession>
<reference evidence="1 2" key="1">
    <citation type="submission" date="2021-06" db="EMBL/GenBank/DDBJ databases">
        <authorList>
            <person name="Kallberg Y."/>
            <person name="Tangrot J."/>
            <person name="Rosling A."/>
        </authorList>
    </citation>
    <scope>NUCLEOTIDE SEQUENCE [LARGE SCALE GENOMIC DNA]</scope>
    <source>
        <strain evidence="1 2">120-4 pot B 10/14</strain>
    </source>
</reference>
<dbReference type="Proteomes" id="UP000789901">
    <property type="component" value="Unassembled WGS sequence"/>
</dbReference>
<evidence type="ECO:0000313" key="1">
    <source>
        <dbReference type="EMBL" id="CAG8806747.1"/>
    </source>
</evidence>